<dbReference type="Gene3D" id="1.10.287.110">
    <property type="entry name" value="DnaJ domain"/>
    <property type="match status" value="1"/>
</dbReference>
<evidence type="ECO:0000313" key="3">
    <source>
        <dbReference type="EMBL" id="ACZ01044.1"/>
    </source>
</evidence>
<dbReference type="SUPFAM" id="SSF46565">
    <property type="entry name" value="Chaperone J-domain"/>
    <property type="match status" value="1"/>
</dbReference>
<dbReference type="KEGG" id="smf:Smon_0565"/>
<protein>
    <submittedName>
        <fullName evidence="3">Heat shock protein DnaJ domain protein</fullName>
    </submittedName>
</protein>
<dbReference type="eggNOG" id="COG2214">
    <property type="taxonomic scope" value="Bacteria"/>
</dbReference>
<keyword evidence="3" id="KW-0346">Stress response</keyword>
<dbReference type="AlphaFoldDB" id="D1AXL8"/>
<dbReference type="InterPro" id="IPR036869">
    <property type="entry name" value="J_dom_sf"/>
</dbReference>
<dbReference type="HOGENOM" id="CLU_1626140_0_0_0"/>
<evidence type="ECO:0000256" key="1">
    <source>
        <dbReference type="SAM" id="Phobius"/>
    </source>
</evidence>
<gene>
    <name evidence="3" type="ordered locus">Smon_0565</name>
</gene>
<feature type="domain" description="J" evidence="2">
    <location>
        <begin position="101"/>
        <end position="163"/>
    </location>
</feature>
<sequence>MRNIIAILFGLFAMSLFKKNNNTTFVGILLRIVFIVLGIMFFIPIIAFLIFAIFIGYIIVKVLGIKFTTNTYTEEDFYNFYGNRNNANFYNYNQRDDEYKKACDYLGVSTTDSFDVKKKARNTMLKKYHPDFFKDENEKEKATEITNKINNAWQIIEKYEDIK</sequence>
<keyword evidence="1" id="KW-1133">Transmembrane helix</keyword>
<dbReference type="RefSeq" id="WP_012858599.1">
    <property type="nucleotide sequence ID" value="NC_013515.1"/>
</dbReference>
<reference evidence="3 4" key="1">
    <citation type="journal article" date="2009" name="Stand. Genomic Sci.">
        <title>Complete genome sequence of Streptobacillus moniliformis type strain (9901T).</title>
        <authorList>
            <person name="Nolan M."/>
            <person name="Gronow S."/>
            <person name="Lapidus A."/>
            <person name="Ivanova N."/>
            <person name="Copeland A."/>
            <person name="Lucas S."/>
            <person name="Del Rio T.G."/>
            <person name="Chen F."/>
            <person name="Tice H."/>
            <person name="Pitluck S."/>
            <person name="Cheng J.F."/>
            <person name="Sims D."/>
            <person name="Meincke L."/>
            <person name="Bruce D."/>
            <person name="Goodwin L."/>
            <person name="Brettin T."/>
            <person name="Han C."/>
            <person name="Detter J.C."/>
            <person name="Ovchinikova G."/>
            <person name="Pati A."/>
            <person name="Mavromatis K."/>
            <person name="Mikhailova N."/>
            <person name="Chen A."/>
            <person name="Palaniappan K."/>
            <person name="Land M."/>
            <person name="Hauser L."/>
            <person name="Chang Y.J."/>
            <person name="Jeffries C.D."/>
            <person name="Rohde M."/>
            <person name="Sproer C."/>
            <person name="Goker M."/>
            <person name="Bristow J."/>
            <person name="Eisen J.A."/>
            <person name="Markowitz V."/>
            <person name="Hugenholtz P."/>
            <person name="Kyrpides N.C."/>
            <person name="Klenk H.P."/>
            <person name="Chain P."/>
        </authorList>
    </citation>
    <scope>NUCLEOTIDE SEQUENCE [LARGE SCALE GENOMIC DNA]</scope>
    <source>
        <strain evidence="4">ATCC 14647 / DSM 12112 / NCTC 10651 / 9901</strain>
    </source>
</reference>
<evidence type="ECO:0000313" key="4">
    <source>
        <dbReference type="Proteomes" id="UP000002072"/>
    </source>
</evidence>
<evidence type="ECO:0000259" key="2">
    <source>
        <dbReference type="PROSITE" id="PS50076"/>
    </source>
</evidence>
<name>D1AXL8_STRM9</name>
<dbReference type="InterPro" id="IPR001623">
    <property type="entry name" value="DnaJ_domain"/>
</dbReference>
<dbReference type="Proteomes" id="UP000002072">
    <property type="component" value="Chromosome"/>
</dbReference>
<dbReference type="GeneID" id="29674091"/>
<dbReference type="STRING" id="519441.Smon_0565"/>
<feature type="transmembrane region" description="Helical" evidence="1">
    <location>
        <begin position="28"/>
        <end position="60"/>
    </location>
</feature>
<proteinExistence type="predicted"/>
<dbReference type="PROSITE" id="PS50076">
    <property type="entry name" value="DNAJ_2"/>
    <property type="match status" value="1"/>
</dbReference>
<dbReference type="EMBL" id="CP001779">
    <property type="protein sequence ID" value="ACZ01044.1"/>
    <property type="molecule type" value="Genomic_DNA"/>
</dbReference>
<dbReference type="CDD" id="cd06257">
    <property type="entry name" value="DnaJ"/>
    <property type="match status" value="1"/>
</dbReference>
<dbReference type="OrthoDB" id="9779889at2"/>
<keyword evidence="4" id="KW-1185">Reference proteome</keyword>
<keyword evidence="1" id="KW-0472">Membrane</keyword>
<accession>D1AXL8</accession>
<organism evidence="3 4">
    <name type="scientific">Streptobacillus moniliformis (strain ATCC 14647 / DSM 12112 / NCTC 10651 / 9901)</name>
    <dbReference type="NCBI Taxonomy" id="519441"/>
    <lineage>
        <taxon>Bacteria</taxon>
        <taxon>Fusobacteriati</taxon>
        <taxon>Fusobacteriota</taxon>
        <taxon>Fusobacteriia</taxon>
        <taxon>Fusobacteriales</taxon>
        <taxon>Leptotrichiaceae</taxon>
        <taxon>Streptobacillus</taxon>
    </lineage>
</organism>
<keyword evidence="1" id="KW-0812">Transmembrane</keyword>